<organism evidence="3 4">
    <name type="scientific">Lasiosphaeria hispida</name>
    <dbReference type="NCBI Taxonomy" id="260671"/>
    <lineage>
        <taxon>Eukaryota</taxon>
        <taxon>Fungi</taxon>
        <taxon>Dikarya</taxon>
        <taxon>Ascomycota</taxon>
        <taxon>Pezizomycotina</taxon>
        <taxon>Sordariomycetes</taxon>
        <taxon>Sordariomycetidae</taxon>
        <taxon>Sordariales</taxon>
        <taxon>Lasiosphaeriaceae</taxon>
        <taxon>Lasiosphaeria</taxon>
    </lineage>
</organism>
<name>A0AAJ0MB50_9PEZI</name>
<keyword evidence="2" id="KW-0004">4Fe-4S</keyword>
<dbReference type="PANTHER" id="PTHR21339">
    <property type="entry name" value="RADICAL S-ADENOSYL METHIONINE DOMAIN-CONTAINING PROTEIN 2"/>
    <property type="match status" value="1"/>
</dbReference>
<keyword evidence="2" id="KW-0479">Metal-binding</keyword>
<dbReference type="Proteomes" id="UP001275084">
    <property type="component" value="Unassembled WGS sequence"/>
</dbReference>
<reference evidence="3" key="2">
    <citation type="submission" date="2023-06" db="EMBL/GenBank/DDBJ databases">
        <authorList>
            <consortium name="Lawrence Berkeley National Laboratory"/>
            <person name="Haridas S."/>
            <person name="Hensen N."/>
            <person name="Bonometti L."/>
            <person name="Westerberg I."/>
            <person name="Brannstrom I.O."/>
            <person name="Guillou S."/>
            <person name="Cros-Aarteil S."/>
            <person name="Calhoun S."/>
            <person name="Kuo A."/>
            <person name="Mondo S."/>
            <person name="Pangilinan J."/>
            <person name="Riley R."/>
            <person name="Labutti K."/>
            <person name="Andreopoulos B."/>
            <person name="Lipzen A."/>
            <person name="Chen C."/>
            <person name="Yanf M."/>
            <person name="Daum C."/>
            <person name="Ng V."/>
            <person name="Clum A."/>
            <person name="Steindorff A."/>
            <person name="Ohm R."/>
            <person name="Martin F."/>
            <person name="Silar P."/>
            <person name="Natvig D."/>
            <person name="Lalanne C."/>
            <person name="Gautier V."/>
            <person name="Ament-Velasquez S.L."/>
            <person name="Kruys A."/>
            <person name="Hutchinson M.I."/>
            <person name="Powell A.J."/>
            <person name="Barry K."/>
            <person name="Miller A.N."/>
            <person name="Grigoriev I.V."/>
            <person name="Debuchy R."/>
            <person name="Gladieux P."/>
            <person name="Thoren M.H."/>
            <person name="Johannesson H."/>
        </authorList>
    </citation>
    <scope>NUCLEOTIDE SEQUENCE</scope>
    <source>
        <strain evidence="3">CBS 955.72</strain>
    </source>
</reference>
<dbReference type="AlphaFoldDB" id="A0AAJ0MB50"/>
<dbReference type="PANTHER" id="PTHR21339:SF0">
    <property type="entry name" value="S-ADENOSYLMETHIONINE-DEPENDENT NUCLEOTIDE DEHYDRATASE RSAD2"/>
    <property type="match status" value="1"/>
</dbReference>
<keyword evidence="2" id="KW-0411">Iron-sulfur</keyword>
<sequence>MKKLNIAGGEPFLYPKFLGAMVQFCKKKPRLESVWLKRYGKHVDVLAVSCDSCNEQTSIKIGRGDGNNYNIKFKLNRFVCRLNYDEDMASSYLLIDEYMRFMDKGSGKMRESESILDVGVEKALSQVS</sequence>
<dbReference type="EMBL" id="JAUIQD010000006">
    <property type="protein sequence ID" value="KAK3346968.1"/>
    <property type="molecule type" value="Genomic_DNA"/>
</dbReference>
<keyword evidence="2" id="KW-0408">Iron</keyword>
<evidence type="ECO:0000256" key="2">
    <source>
        <dbReference type="ARBA" id="ARBA00022485"/>
    </source>
</evidence>
<protein>
    <submittedName>
        <fullName evidence="3">Uncharacterized protein</fullName>
    </submittedName>
</protein>
<proteinExistence type="predicted"/>
<keyword evidence="4" id="KW-1185">Reference proteome</keyword>
<evidence type="ECO:0000313" key="4">
    <source>
        <dbReference type="Proteomes" id="UP001275084"/>
    </source>
</evidence>
<dbReference type="InterPro" id="IPR051196">
    <property type="entry name" value="RSAD2/Viperin_antiviral"/>
</dbReference>
<reference evidence="3" key="1">
    <citation type="journal article" date="2023" name="Mol. Phylogenet. Evol.">
        <title>Genome-scale phylogeny and comparative genomics of the fungal order Sordariales.</title>
        <authorList>
            <person name="Hensen N."/>
            <person name="Bonometti L."/>
            <person name="Westerberg I."/>
            <person name="Brannstrom I.O."/>
            <person name="Guillou S."/>
            <person name="Cros-Aarteil S."/>
            <person name="Calhoun S."/>
            <person name="Haridas S."/>
            <person name="Kuo A."/>
            <person name="Mondo S."/>
            <person name="Pangilinan J."/>
            <person name="Riley R."/>
            <person name="LaButti K."/>
            <person name="Andreopoulos B."/>
            <person name="Lipzen A."/>
            <person name="Chen C."/>
            <person name="Yan M."/>
            <person name="Daum C."/>
            <person name="Ng V."/>
            <person name="Clum A."/>
            <person name="Steindorff A."/>
            <person name="Ohm R.A."/>
            <person name="Martin F."/>
            <person name="Silar P."/>
            <person name="Natvig D.O."/>
            <person name="Lalanne C."/>
            <person name="Gautier V."/>
            <person name="Ament-Velasquez S.L."/>
            <person name="Kruys A."/>
            <person name="Hutchinson M.I."/>
            <person name="Powell A.J."/>
            <person name="Barry K."/>
            <person name="Miller A.N."/>
            <person name="Grigoriev I.V."/>
            <person name="Debuchy R."/>
            <person name="Gladieux P."/>
            <person name="Hiltunen Thoren M."/>
            <person name="Johannesson H."/>
        </authorList>
    </citation>
    <scope>NUCLEOTIDE SEQUENCE</scope>
    <source>
        <strain evidence="3">CBS 955.72</strain>
    </source>
</reference>
<dbReference type="GO" id="GO:0051539">
    <property type="term" value="F:4 iron, 4 sulfur cluster binding"/>
    <property type="evidence" value="ECO:0007669"/>
    <property type="project" value="UniProtKB-KW"/>
</dbReference>
<gene>
    <name evidence="3" type="ORF">B0T25DRAFT_572058</name>
</gene>
<comment type="caution">
    <text evidence="3">The sequence shown here is derived from an EMBL/GenBank/DDBJ whole genome shotgun (WGS) entry which is preliminary data.</text>
</comment>
<dbReference type="InterPro" id="IPR058240">
    <property type="entry name" value="rSAM_sf"/>
</dbReference>
<comment type="cofactor">
    <cofactor evidence="1">
        <name>[4Fe-4S] cluster</name>
        <dbReference type="ChEBI" id="CHEBI:49883"/>
    </cofactor>
</comment>
<dbReference type="SUPFAM" id="SSF102114">
    <property type="entry name" value="Radical SAM enzymes"/>
    <property type="match status" value="1"/>
</dbReference>
<evidence type="ECO:0000256" key="1">
    <source>
        <dbReference type="ARBA" id="ARBA00001966"/>
    </source>
</evidence>
<accession>A0AAJ0MB50</accession>
<evidence type="ECO:0000313" key="3">
    <source>
        <dbReference type="EMBL" id="KAK3346968.1"/>
    </source>
</evidence>